<name>A0AAN7DAY9_9FUNG</name>
<dbReference type="AlphaFoldDB" id="A0AAN7DAY9"/>
<dbReference type="InterPro" id="IPR008936">
    <property type="entry name" value="Rho_GTPase_activation_prot"/>
</dbReference>
<dbReference type="PANTHER" id="PTHR15228">
    <property type="entry name" value="SPERMATHECAL PHYSIOLOGY VARIANT"/>
    <property type="match status" value="1"/>
</dbReference>
<dbReference type="GeneID" id="89949671"/>
<evidence type="ECO:0000256" key="1">
    <source>
        <dbReference type="ARBA" id="ARBA00022468"/>
    </source>
</evidence>
<dbReference type="GO" id="GO:0060237">
    <property type="term" value="P:regulation of fungal-type cell wall organization"/>
    <property type="evidence" value="ECO:0007669"/>
    <property type="project" value="TreeGrafter"/>
</dbReference>
<proteinExistence type="predicted"/>
<reference evidence="4 5" key="1">
    <citation type="submission" date="2022-11" db="EMBL/GenBank/DDBJ databases">
        <title>Mucor velutinosus strain NIH1002 WGS.</title>
        <authorList>
            <person name="Subramanian P."/>
            <person name="Mullikin J.C."/>
            <person name="Segre J.A."/>
            <person name="Zelazny A.M."/>
        </authorList>
    </citation>
    <scope>NUCLEOTIDE SEQUENCE [LARGE SCALE GENOMIC DNA]</scope>
    <source>
        <strain evidence="4 5">NIH1002</strain>
    </source>
</reference>
<comment type="caution">
    <text evidence="4">The sequence shown here is derived from an EMBL/GenBank/DDBJ whole genome shotgun (WGS) entry which is preliminary data.</text>
</comment>
<dbReference type="Gene3D" id="1.10.555.10">
    <property type="entry name" value="Rho GTPase activation protein"/>
    <property type="match status" value="1"/>
</dbReference>
<dbReference type="GO" id="GO:0005096">
    <property type="term" value="F:GTPase activator activity"/>
    <property type="evidence" value="ECO:0007669"/>
    <property type="project" value="UniProtKB-KW"/>
</dbReference>
<dbReference type="RefSeq" id="XP_064680644.1">
    <property type="nucleotide sequence ID" value="XM_064825267.1"/>
</dbReference>
<evidence type="ECO:0000256" key="2">
    <source>
        <dbReference type="SAM" id="MobiDB-lite"/>
    </source>
</evidence>
<organism evidence="4 5">
    <name type="scientific">Mucor velutinosus</name>
    <dbReference type="NCBI Taxonomy" id="708070"/>
    <lineage>
        <taxon>Eukaryota</taxon>
        <taxon>Fungi</taxon>
        <taxon>Fungi incertae sedis</taxon>
        <taxon>Mucoromycota</taxon>
        <taxon>Mucoromycotina</taxon>
        <taxon>Mucoromycetes</taxon>
        <taxon>Mucorales</taxon>
        <taxon>Mucorineae</taxon>
        <taxon>Mucoraceae</taxon>
        <taxon>Mucor</taxon>
    </lineage>
</organism>
<dbReference type="EMBL" id="JASEJX010000016">
    <property type="protein sequence ID" value="KAK4513978.1"/>
    <property type="molecule type" value="Genomic_DNA"/>
</dbReference>
<sequence>MLQSIFDTPDLYGSQLDWRGYTVHDAANVMKRFLNFLPEPVVTLEYYRKFKDTTLAEYPNLDQKIQAIQGVIECLPIAHQYLLLYLLDLLGMFVTAQEYTRMDTACLASVFAPGILSHPDDQLNPAGYFESQRVLSFLIENQERFSMPRSNTITTTLDQSNVNNVIPRSSNQVAAVPQKTFNTAKKEERPKLTEQRESTIYSLVAGSYSGSGIESILDADLELPEPTVTLRRSKTAPSRRDKYGSHEPQQIVHVNRTSSQGSRRGGFLRATPIGSPI</sequence>
<dbReference type="SMART" id="SM00324">
    <property type="entry name" value="RhoGAP"/>
    <property type="match status" value="1"/>
</dbReference>
<keyword evidence="5" id="KW-1185">Reference proteome</keyword>
<dbReference type="PANTHER" id="PTHR15228:SF25">
    <property type="entry name" value="F-BAR DOMAIN-CONTAINING PROTEIN"/>
    <property type="match status" value="1"/>
</dbReference>
<evidence type="ECO:0000313" key="4">
    <source>
        <dbReference type="EMBL" id="KAK4513978.1"/>
    </source>
</evidence>
<keyword evidence="1" id="KW-0343">GTPase activation</keyword>
<protein>
    <recommendedName>
        <fullName evidence="3">Rho-GAP domain-containing protein</fullName>
    </recommendedName>
</protein>
<feature type="domain" description="Rho-GAP" evidence="3">
    <location>
        <begin position="1"/>
        <end position="146"/>
    </location>
</feature>
<dbReference type="InterPro" id="IPR000198">
    <property type="entry name" value="RhoGAP_dom"/>
</dbReference>
<feature type="region of interest" description="Disordered" evidence="2">
    <location>
        <begin position="256"/>
        <end position="277"/>
    </location>
</feature>
<dbReference type="InterPro" id="IPR051025">
    <property type="entry name" value="RhoGAP"/>
</dbReference>
<gene>
    <name evidence="4" type="ORF">ATC70_005985</name>
</gene>
<dbReference type="Proteomes" id="UP001304243">
    <property type="component" value="Unassembled WGS sequence"/>
</dbReference>
<evidence type="ECO:0000259" key="3">
    <source>
        <dbReference type="PROSITE" id="PS50238"/>
    </source>
</evidence>
<evidence type="ECO:0000313" key="5">
    <source>
        <dbReference type="Proteomes" id="UP001304243"/>
    </source>
</evidence>
<dbReference type="GO" id="GO:0007165">
    <property type="term" value="P:signal transduction"/>
    <property type="evidence" value="ECO:0007669"/>
    <property type="project" value="InterPro"/>
</dbReference>
<accession>A0AAN7DAY9</accession>
<dbReference type="GO" id="GO:0005938">
    <property type="term" value="C:cell cortex"/>
    <property type="evidence" value="ECO:0007669"/>
    <property type="project" value="TreeGrafter"/>
</dbReference>
<dbReference type="Pfam" id="PF00620">
    <property type="entry name" value="RhoGAP"/>
    <property type="match status" value="1"/>
</dbReference>
<dbReference type="SUPFAM" id="SSF48350">
    <property type="entry name" value="GTPase activation domain, GAP"/>
    <property type="match status" value="1"/>
</dbReference>
<dbReference type="PROSITE" id="PS50238">
    <property type="entry name" value="RHOGAP"/>
    <property type="match status" value="1"/>
</dbReference>